<name>A0A0F9C3A7_9ZZZZ</name>
<dbReference type="SUPFAM" id="SSF158499">
    <property type="entry name" value="DnaD domain-like"/>
    <property type="match status" value="1"/>
</dbReference>
<protein>
    <recommendedName>
        <fullName evidence="2">DnaB/C C-terminal domain-containing protein</fullName>
    </recommendedName>
</protein>
<dbReference type="AlphaFoldDB" id="A0A0F9C3A7"/>
<reference evidence="3" key="1">
    <citation type="journal article" date="2015" name="Nature">
        <title>Complex archaea that bridge the gap between prokaryotes and eukaryotes.</title>
        <authorList>
            <person name="Spang A."/>
            <person name="Saw J.H."/>
            <person name="Jorgensen S.L."/>
            <person name="Zaremba-Niedzwiedzka K."/>
            <person name="Martijn J."/>
            <person name="Lind A.E."/>
            <person name="van Eijk R."/>
            <person name="Schleper C."/>
            <person name="Guy L."/>
            <person name="Ettema T.J."/>
        </authorList>
    </citation>
    <scope>NUCLEOTIDE SEQUENCE</scope>
</reference>
<gene>
    <name evidence="3" type="ORF">LCGC14_2715760</name>
</gene>
<feature type="compositionally biased region" description="Acidic residues" evidence="1">
    <location>
        <begin position="201"/>
        <end position="220"/>
    </location>
</feature>
<feature type="region of interest" description="Disordered" evidence="1">
    <location>
        <begin position="192"/>
        <end position="220"/>
    </location>
</feature>
<evidence type="ECO:0000256" key="1">
    <source>
        <dbReference type="SAM" id="MobiDB-lite"/>
    </source>
</evidence>
<dbReference type="InterPro" id="IPR034829">
    <property type="entry name" value="DnaD-like_sf"/>
</dbReference>
<accession>A0A0F9C3A7</accession>
<sequence>MPEGRMIRRKIADSERLNRLPVEARLLYDRLILFVDKEARHHANPRLLLRRFFPLDNYDDKDMEEWLQGLYAAKKNGKGLIELYEIDGLRFLWLPGFEGEQSKSWVKFTKEKEAESSIPEPPPLGKGKKKPDIKTDTKLKDMVDLFENKVGRPATPKELEQLKDMSSTYELDSFKEAVEEAGDKRNLTYIERILESKREPEPEEPTTDDESEGSGEVELE</sequence>
<dbReference type="InterPro" id="IPR006343">
    <property type="entry name" value="DnaB/C_C"/>
</dbReference>
<feature type="domain" description="DnaB/C C-terminal" evidence="2">
    <location>
        <begin position="144"/>
        <end position="196"/>
    </location>
</feature>
<dbReference type="Gene3D" id="1.10.10.630">
    <property type="entry name" value="DnaD domain-like"/>
    <property type="match status" value="1"/>
</dbReference>
<evidence type="ECO:0000259" key="2">
    <source>
        <dbReference type="Pfam" id="PF07261"/>
    </source>
</evidence>
<comment type="caution">
    <text evidence="3">The sequence shown here is derived from an EMBL/GenBank/DDBJ whole genome shotgun (WGS) entry which is preliminary data.</text>
</comment>
<evidence type="ECO:0000313" key="3">
    <source>
        <dbReference type="EMBL" id="KKK91161.1"/>
    </source>
</evidence>
<organism evidence="3">
    <name type="scientific">marine sediment metagenome</name>
    <dbReference type="NCBI Taxonomy" id="412755"/>
    <lineage>
        <taxon>unclassified sequences</taxon>
        <taxon>metagenomes</taxon>
        <taxon>ecological metagenomes</taxon>
    </lineage>
</organism>
<dbReference type="Pfam" id="PF07261">
    <property type="entry name" value="DnaB_2"/>
    <property type="match status" value="1"/>
</dbReference>
<proteinExistence type="predicted"/>
<dbReference type="EMBL" id="LAZR01048775">
    <property type="protein sequence ID" value="KKK91161.1"/>
    <property type="molecule type" value="Genomic_DNA"/>
</dbReference>
<feature type="region of interest" description="Disordered" evidence="1">
    <location>
        <begin position="112"/>
        <end position="133"/>
    </location>
</feature>
<dbReference type="NCBIfam" id="TIGR01446">
    <property type="entry name" value="DnaD_dom"/>
    <property type="match status" value="1"/>
</dbReference>